<evidence type="ECO:0000313" key="1">
    <source>
        <dbReference type="EMBL" id="DAF49133.1"/>
    </source>
</evidence>
<accession>A0A8S5SDT5</accession>
<protein>
    <submittedName>
        <fullName evidence="1">Uncharacterized protein</fullName>
    </submittedName>
</protein>
<name>A0A8S5SDT5_9CAUD</name>
<reference evidence="1" key="1">
    <citation type="journal article" date="2021" name="Proc. Natl. Acad. Sci. U.S.A.">
        <title>A Catalog of Tens of Thousands of Viruses from Human Metagenomes Reveals Hidden Associations with Chronic Diseases.</title>
        <authorList>
            <person name="Tisza M.J."/>
            <person name="Buck C.B."/>
        </authorList>
    </citation>
    <scope>NUCLEOTIDE SEQUENCE</scope>
    <source>
        <strain evidence="1">Ctnpt50</strain>
    </source>
</reference>
<organism evidence="1">
    <name type="scientific">Siphoviridae sp. ctnpt50</name>
    <dbReference type="NCBI Taxonomy" id="2827941"/>
    <lineage>
        <taxon>Viruses</taxon>
        <taxon>Duplodnaviria</taxon>
        <taxon>Heunggongvirae</taxon>
        <taxon>Uroviricota</taxon>
        <taxon>Caudoviricetes</taxon>
    </lineage>
</organism>
<sequence length="61" mass="6992">MRGRGEKTESFRAKEGVWGNLVPQIYMILESNLSNSLLAINYNKTHNKITQSYDDLCTKDV</sequence>
<proteinExistence type="predicted"/>
<dbReference type="EMBL" id="BK032577">
    <property type="protein sequence ID" value="DAF49133.1"/>
    <property type="molecule type" value="Genomic_DNA"/>
</dbReference>